<evidence type="ECO:0000256" key="2">
    <source>
        <dbReference type="ARBA" id="ARBA00023015"/>
    </source>
</evidence>
<dbReference type="AlphaFoldDB" id="A0A2H0LSC3"/>
<dbReference type="PANTHER" id="PTHR30346">
    <property type="entry name" value="TRANSCRIPTIONAL DUAL REGULATOR HCAR-RELATED"/>
    <property type="match status" value="1"/>
</dbReference>
<dbReference type="GO" id="GO:0032993">
    <property type="term" value="C:protein-DNA complex"/>
    <property type="evidence" value="ECO:0007669"/>
    <property type="project" value="TreeGrafter"/>
</dbReference>
<dbReference type="EMBL" id="PCVY01000044">
    <property type="protein sequence ID" value="PIQ86395.1"/>
    <property type="molecule type" value="Genomic_DNA"/>
</dbReference>
<dbReference type="PANTHER" id="PTHR30346:SF26">
    <property type="entry name" value="HYDROGEN PEROXIDE-INDUCIBLE GENES ACTIVATOR"/>
    <property type="match status" value="1"/>
</dbReference>
<evidence type="ECO:0000313" key="8">
    <source>
        <dbReference type="Proteomes" id="UP000230859"/>
    </source>
</evidence>
<dbReference type="Pfam" id="PF00126">
    <property type="entry name" value="HTH_1"/>
    <property type="match status" value="1"/>
</dbReference>
<evidence type="ECO:0000259" key="6">
    <source>
        <dbReference type="PROSITE" id="PS50931"/>
    </source>
</evidence>
<dbReference type="GO" id="GO:0003677">
    <property type="term" value="F:DNA binding"/>
    <property type="evidence" value="ECO:0007669"/>
    <property type="project" value="UniProtKB-KW"/>
</dbReference>
<keyword evidence="3" id="KW-0238">DNA-binding</keyword>
<proteinExistence type="inferred from homology"/>
<keyword evidence="4" id="KW-0010">Activator</keyword>
<dbReference type="PRINTS" id="PR00039">
    <property type="entry name" value="HTHLYSR"/>
</dbReference>
<dbReference type="FunFam" id="1.10.10.10:FF:000001">
    <property type="entry name" value="LysR family transcriptional regulator"/>
    <property type="match status" value="1"/>
</dbReference>
<protein>
    <recommendedName>
        <fullName evidence="6">HTH lysR-type domain-containing protein</fullName>
    </recommendedName>
</protein>
<accession>A0A2H0LSC3</accession>
<dbReference type="GO" id="GO:0003700">
    <property type="term" value="F:DNA-binding transcription factor activity"/>
    <property type="evidence" value="ECO:0007669"/>
    <property type="project" value="InterPro"/>
</dbReference>
<dbReference type="CDD" id="cd08411">
    <property type="entry name" value="PBP2_OxyR"/>
    <property type="match status" value="1"/>
</dbReference>
<dbReference type="Proteomes" id="UP000230859">
    <property type="component" value="Unassembled WGS sequence"/>
</dbReference>
<reference evidence="7 8" key="1">
    <citation type="submission" date="2017-09" db="EMBL/GenBank/DDBJ databases">
        <title>Depth-based differentiation of microbial function through sediment-hosted aquifers and enrichment of novel symbionts in the deep terrestrial subsurface.</title>
        <authorList>
            <person name="Probst A.J."/>
            <person name="Ladd B."/>
            <person name="Jarett J.K."/>
            <person name="Geller-Mcgrath D.E."/>
            <person name="Sieber C.M."/>
            <person name="Emerson J.B."/>
            <person name="Anantharaman K."/>
            <person name="Thomas B.C."/>
            <person name="Malmstrom R."/>
            <person name="Stieglmeier M."/>
            <person name="Klingl A."/>
            <person name="Woyke T."/>
            <person name="Ryan C.M."/>
            <person name="Banfield J.F."/>
        </authorList>
    </citation>
    <scope>NUCLEOTIDE SEQUENCE [LARGE SCALE GENOMIC DNA]</scope>
    <source>
        <strain evidence="7">CG11_big_fil_rev_8_21_14_0_20_45_26</strain>
    </source>
</reference>
<comment type="similarity">
    <text evidence="1">Belongs to the LysR transcriptional regulatory family.</text>
</comment>
<dbReference type="Gene3D" id="1.10.10.10">
    <property type="entry name" value="Winged helix-like DNA-binding domain superfamily/Winged helix DNA-binding domain"/>
    <property type="match status" value="1"/>
</dbReference>
<dbReference type="SUPFAM" id="SSF46785">
    <property type="entry name" value="Winged helix' DNA-binding domain"/>
    <property type="match status" value="1"/>
</dbReference>
<evidence type="ECO:0000313" key="7">
    <source>
        <dbReference type="EMBL" id="PIQ86395.1"/>
    </source>
</evidence>
<dbReference type="InterPro" id="IPR036390">
    <property type="entry name" value="WH_DNA-bd_sf"/>
</dbReference>
<feature type="domain" description="HTH lysR-type" evidence="6">
    <location>
        <begin position="1"/>
        <end position="58"/>
    </location>
</feature>
<dbReference type="SUPFAM" id="SSF53850">
    <property type="entry name" value="Periplasmic binding protein-like II"/>
    <property type="match status" value="1"/>
</dbReference>
<dbReference type="InterPro" id="IPR036388">
    <property type="entry name" value="WH-like_DNA-bd_sf"/>
</dbReference>
<comment type="caution">
    <text evidence="7">The sequence shown here is derived from an EMBL/GenBank/DDBJ whole genome shotgun (WGS) entry which is preliminary data.</text>
</comment>
<dbReference type="InterPro" id="IPR000847">
    <property type="entry name" value="LysR_HTH_N"/>
</dbReference>
<sequence length="298" mass="33447">MELQQLRYVIALSQERNFLRAARRANITQPTLSHQVKKLEEEIGSPLFERSSRGVRLTAAGERFVPYARATIDHLEKGLAEVREEAKHISGKIKIAAIPTVGPYLIPDILIRTKKNAPRLSIELYEETTSSLLTSLKAGKIDLGILALPITEAGIVSRSIGREDFFLAVSKQHPFSKKKFVTAKMMKDEKLLMLQEGHCFGDQALDYCRRTREDPQVIFQGSSLTSVMKLASAGEGLTLVPKMAVNDRENPNLVFIPFCSPKPAREVGVIWRITAPLTPAHHLFIDLSARVFERYRSK</sequence>
<gene>
    <name evidence="7" type="ORF">COV74_04875</name>
</gene>
<dbReference type="PROSITE" id="PS50931">
    <property type="entry name" value="HTH_LYSR"/>
    <property type="match status" value="1"/>
</dbReference>
<evidence type="ECO:0000256" key="4">
    <source>
        <dbReference type="ARBA" id="ARBA00023159"/>
    </source>
</evidence>
<evidence type="ECO:0000256" key="1">
    <source>
        <dbReference type="ARBA" id="ARBA00009437"/>
    </source>
</evidence>
<keyword evidence="5" id="KW-0804">Transcription</keyword>
<dbReference type="InterPro" id="IPR005119">
    <property type="entry name" value="LysR_subst-bd"/>
</dbReference>
<dbReference type="Gene3D" id="3.40.190.10">
    <property type="entry name" value="Periplasmic binding protein-like II"/>
    <property type="match status" value="2"/>
</dbReference>
<organism evidence="7 8">
    <name type="scientific">Candidatus Abzuiibacterium crystallinum</name>
    <dbReference type="NCBI Taxonomy" id="1974748"/>
    <lineage>
        <taxon>Bacteria</taxon>
        <taxon>Pseudomonadati</taxon>
        <taxon>Candidatus Omnitrophota</taxon>
        <taxon>Candidatus Abzuiibacterium</taxon>
    </lineage>
</organism>
<evidence type="ECO:0000256" key="3">
    <source>
        <dbReference type="ARBA" id="ARBA00023125"/>
    </source>
</evidence>
<dbReference type="Pfam" id="PF03466">
    <property type="entry name" value="LysR_substrate"/>
    <property type="match status" value="1"/>
</dbReference>
<name>A0A2H0LSC3_9BACT</name>
<evidence type="ECO:0000256" key="5">
    <source>
        <dbReference type="ARBA" id="ARBA00023163"/>
    </source>
</evidence>
<keyword evidence="2" id="KW-0805">Transcription regulation</keyword>